<feature type="compositionally biased region" description="Polar residues" evidence="1">
    <location>
        <begin position="49"/>
        <end position="59"/>
    </location>
</feature>
<dbReference type="EMBL" id="SRLO01000879">
    <property type="protein sequence ID" value="TNN44870.1"/>
    <property type="molecule type" value="Genomic_DNA"/>
</dbReference>
<keyword evidence="3" id="KW-1185">Reference proteome</keyword>
<feature type="compositionally biased region" description="Polar residues" evidence="1">
    <location>
        <begin position="15"/>
        <end position="40"/>
    </location>
</feature>
<sequence>MSFFTKGNITATFLQELRSGSRQQSTDRPPTVHRQSTDSPLTGHRQATDRAQTSSPSTRYLQQFEPPVQAVSNLAQLVCALVDCGVEI</sequence>
<gene>
    <name evidence="2" type="ORF">EYF80_044920</name>
</gene>
<evidence type="ECO:0000313" key="2">
    <source>
        <dbReference type="EMBL" id="TNN44870.1"/>
    </source>
</evidence>
<protein>
    <submittedName>
        <fullName evidence="2">Uncharacterized protein</fullName>
    </submittedName>
</protein>
<dbReference type="AlphaFoldDB" id="A0A4Z2FVG4"/>
<accession>A0A4Z2FVG4</accession>
<evidence type="ECO:0000313" key="3">
    <source>
        <dbReference type="Proteomes" id="UP000314294"/>
    </source>
</evidence>
<name>A0A4Z2FVG4_9TELE</name>
<evidence type="ECO:0000256" key="1">
    <source>
        <dbReference type="SAM" id="MobiDB-lite"/>
    </source>
</evidence>
<reference evidence="2 3" key="1">
    <citation type="submission" date="2019-03" db="EMBL/GenBank/DDBJ databases">
        <title>First draft genome of Liparis tanakae, snailfish: a comprehensive survey of snailfish specific genes.</title>
        <authorList>
            <person name="Kim W."/>
            <person name="Song I."/>
            <person name="Jeong J.-H."/>
            <person name="Kim D."/>
            <person name="Kim S."/>
            <person name="Ryu S."/>
            <person name="Song J.Y."/>
            <person name="Lee S.K."/>
        </authorList>
    </citation>
    <scope>NUCLEOTIDE SEQUENCE [LARGE SCALE GENOMIC DNA]</scope>
    <source>
        <tissue evidence="2">Muscle</tissue>
    </source>
</reference>
<dbReference type="Proteomes" id="UP000314294">
    <property type="component" value="Unassembled WGS sequence"/>
</dbReference>
<feature type="region of interest" description="Disordered" evidence="1">
    <location>
        <begin position="15"/>
        <end position="59"/>
    </location>
</feature>
<comment type="caution">
    <text evidence="2">The sequence shown here is derived from an EMBL/GenBank/DDBJ whole genome shotgun (WGS) entry which is preliminary data.</text>
</comment>
<proteinExistence type="predicted"/>
<organism evidence="2 3">
    <name type="scientific">Liparis tanakae</name>
    <name type="common">Tanaka's snailfish</name>
    <dbReference type="NCBI Taxonomy" id="230148"/>
    <lineage>
        <taxon>Eukaryota</taxon>
        <taxon>Metazoa</taxon>
        <taxon>Chordata</taxon>
        <taxon>Craniata</taxon>
        <taxon>Vertebrata</taxon>
        <taxon>Euteleostomi</taxon>
        <taxon>Actinopterygii</taxon>
        <taxon>Neopterygii</taxon>
        <taxon>Teleostei</taxon>
        <taxon>Neoteleostei</taxon>
        <taxon>Acanthomorphata</taxon>
        <taxon>Eupercaria</taxon>
        <taxon>Perciformes</taxon>
        <taxon>Cottioidei</taxon>
        <taxon>Cottales</taxon>
        <taxon>Liparidae</taxon>
        <taxon>Liparis</taxon>
    </lineage>
</organism>